<sequence length="52" mass="5891">RRPKVPFNGYVGHENTNGRATFENPMYDRNIQPTDIMANETEFTVSTVCTAV</sequence>
<keyword evidence="3" id="KW-1185">Reference proteome</keyword>
<gene>
    <name evidence="2" type="primary">CSMD2_4</name>
    <name evidence="2" type="ORF">XENORESO_009948</name>
</gene>
<accession>A0ABV0W3K9</accession>
<organism evidence="2 3">
    <name type="scientific">Xenotaenia resolanae</name>
    <dbReference type="NCBI Taxonomy" id="208358"/>
    <lineage>
        <taxon>Eukaryota</taxon>
        <taxon>Metazoa</taxon>
        <taxon>Chordata</taxon>
        <taxon>Craniata</taxon>
        <taxon>Vertebrata</taxon>
        <taxon>Euteleostomi</taxon>
        <taxon>Actinopterygii</taxon>
        <taxon>Neopterygii</taxon>
        <taxon>Teleostei</taxon>
        <taxon>Neoteleostei</taxon>
        <taxon>Acanthomorphata</taxon>
        <taxon>Ovalentaria</taxon>
        <taxon>Atherinomorphae</taxon>
        <taxon>Cyprinodontiformes</taxon>
        <taxon>Goodeidae</taxon>
        <taxon>Xenotaenia</taxon>
    </lineage>
</organism>
<protein>
    <submittedName>
        <fullName evidence="2">CUB and sushi domain-containing protein 2</fullName>
    </submittedName>
</protein>
<proteinExistence type="predicted"/>
<comment type="caution">
    <text evidence="2">The sequence shown here is derived from an EMBL/GenBank/DDBJ whole genome shotgun (WGS) entry which is preliminary data.</text>
</comment>
<name>A0ABV0W3K9_9TELE</name>
<dbReference type="EMBL" id="JAHRIM010023111">
    <property type="protein sequence ID" value="MEQ2263577.1"/>
    <property type="molecule type" value="Genomic_DNA"/>
</dbReference>
<evidence type="ECO:0000256" key="1">
    <source>
        <dbReference type="SAM" id="MobiDB-lite"/>
    </source>
</evidence>
<reference evidence="2 3" key="1">
    <citation type="submission" date="2021-06" db="EMBL/GenBank/DDBJ databases">
        <authorList>
            <person name="Palmer J.M."/>
        </authorList>
    </citation>
    <scope>NUCLEOTIDE SEQUENCE [LARGE SCALE GENOMIC DNA]</scope>
    <source>
        <strain evidence="2 3">XR_2019</strain>
        <tissue evidence="2">Muscle</tissue>
    </source>
</reference>
<dbReference type="Proteomes" id="UP001444071">
    <property type="component" value="Unassembled WGS sequence"/>
</dbReference>
<feature type="non-terminal residue" evidence="2">
    <location>
        <position position="1"/>
    </location>
</feature>
<feature type="region of interest" description="Disordered" evidence="1">
    <location>
        <begin position="1"/>
        <end position="25"/>
    </location>
</feature>
<evidence type="ECO:0000313" key="2">
    <source>
        <dbReference type="EMBL" id="MEQ2263577.1"/>
    </source>
</evidence>
<evidence type="ECO:0000313" key="3">
    <source>
        <dbReference type="Proteomes" id="UP001444071"/>
    </source>
</evidence>